<dbReference type="GO" id="GO:0000301">
    <property type="term" value="P:retrograde transport, vesicle recycling within Golgi"/>
    <property type="evidence" value="ECO:0007669"/>
    <property type="project" value="TreeGrafter"/>
</dbReference>
<dbReference type="PANTHER" id="PTHR13815">
    <property type="entry name" value="GOLGIN-84"/>
    <property type="match status" value="1"/>
</dbReference>
<feature type="coiled-coil region" evidence="7">
    <location>
        <begin position="88"/>
        <end position="115"/>
    </location>
</feature>
<evidence type="ECO:0000256" key="5">
    <source>
        <dbReference type="ARBA" id="ARBA00023054"/>
    </source>
</evidence>
<dbReference type="GO" id="GO:0007030">
    <property type="term" value="P:Golgi organization"/>
    <property type="evidence" value="ECO:0007669"/>
    <property type="project" value="InterPro"/>
</dbReference>
<dbReference type="Proteomes" id="UP001152561">
    <property type="component" value="Unassembled WGS sequence"/>
</dbReference>
<organism evidence="8 9">
    <name type="scientific">Anisodus acutangulus</name>
    <dbReference type="NCBI Taxonomy" id="402998"/>
    <lineage>
        <taxon>Eukaryota</taxon>
        <taxon>Viridiplantae</taxon>
        <taxon>Streptophyta</taxon>
        <taxon>Embryophyta</taxon>
        <taxon>Tracheophyta</taxon>
        <taxon>Spermatophyta</taxon>
        <taxon>Magnoliopsida</taxon>
        <taxon>eudicotyledons</taxon>
        <taxon>Gunneridae</taxon>
        <taxon>Pentapetalae</taxon>
        <taxon>asterids</taxon>
        <taxon>lamiids</taxon>
        <taxon>Solanales</taxon>
        <taxon>Solanaceae</taxon>
        <taxon>Solanoideae</taxon>
        <taxon>Hyoscyameae</taxon>
        <taxon>Anisodus</taxon>
    </lineage>
</organism>
<dbReference type="GO" id="GO:0031985">
    <property type="term" value="C:Golgi cisterna"/>
    <property type="evidence" value="ECO:0007669"/>
    <property type="project" value="TreeGrafter"/>
</dbReference>
<accession>A0A9Q1QUU3</accession>
<dbReference type="InterPro" id="IPR019177">
    <property type="entry name" value="Golgin_subfamily_A_member_5"/>
</dbReference>
<sequence length="140" mass="15372">MFEVQVCAGLLSRLQEYKSENAQLEELLVAERELSKSCEARIKQLQKDLSAAKKEVSKTESSMSEALAAKNTELEALFSSTDALKKQAALSEGNLASLQANMEALMRNRELTETRMMQWGETFMCLGFKGGAGGLQSGDQ</sequence>
<keyword evidence="2" id="KW-0812">Transmembrane</keyword>
<protein>
    <submittedName>
        <fullName evidence="8">Uncharacterized protein</fullName>
    </submittedName>
</protein>
<evidence type="ECO:0000313" key="9">
    <source>
        <dbReference type="Proteomes" id="UP001152561"/>
    </source>
</evidence>
<reference evidence="9" key="1">
    <citation type="journal article" date="2023" name="Proc. Natl. Acad. Sci. U.S.A.">
        <title>Genomic and structural basis for evolution of tropane alkaloid biosynthesis.</title>
        <authorList>
            <person name="Wanga Y.-J."/>
            <person name="Taina T."/>
            <person name="Yua J.-Y."/>
            <person name="Lia J."/>
            <person name="Xua B."/>
            <person name="Chenc J."/>
            <person name="D'Auriad J.C."/>
            <person name="Huanga J.-P."/>
            <person name="Huanga S.-X."/>
        </authorList>
    </citation>
    <scope>NUCLEOTIDE SEQUENCE [LARGE SCALE GENOMIC DNA]</scope>
    <source>
        <strain evidence="9">cv. KIB-2019</strain>
    </source>
</reference>
<dbReference type="GO" id="GO:0000139">
    <property type="term" value="C:Golgi membrane"/>
    <property type="evidence" value="ECO:0007669"/>
    <property type="project" value="UniProtKB-SubCell"/>
</dbReference>
<dbReference type="PANTHER" id="PTHR13815:SF7">
    <property type="entry name" value="GOLGIN SUBFAMILY A MEMBER 5"/>
    <property type="match status" value="1"/>
</dbReference>
<keyword evidence="9" id="KW-1185">Reference proteome</keyword>
<comment type="caution">
    <text evidence="8">The sequence shown here is derived from an EMBL/GenBank/DDBJ whole genome shotgun (WGS) entry which is preliminary data.</text>
</comment>
<evidence type="ECO:0000256" key="1">
    <source>
        <dbReference type="ARBA" id="ARBA00004194"/>
    </source>
</evidence>
<evidence type="ECO:0000256" key="3">
    <source>
        <dbReference type="ARBA" id="ARBA00022989"/>
    </source>
</evidence>
<evidence type="ECO:0000256" key="7">
    <source>
        <dbReference type="SAM" id="Coils"/>
    </source>
</evidence>
<gene>
    <name evidence="8" type="ORF">K7X08_021960</name>
</gene>
<dbReference type="AlphaFoldDB" id="A0A9Q1QUU3"/>
<evidence type="ECO:0000256" key="6">
    <source>
        <dbReference type="ARBA" id="ARBA00023136"/>
    </source>
</evidence>
<dbReference type="Gene3D" id="1.10.287.1490">
    <property type="match status" value="1"/>
</dbReference>
<keyword evidence="6" id="KW-0472">Membrane</keyword>
<evidence type="ECO:0000256" key="2">
    <source>
        <dbReference type="ARBA" id="ARBA00022692"/>
    </source>
</evidence>
<keyword evidence="3" id="KW-1133">Transmembrane helix</keyword>
<name>A0A9Q1QUU3_9SOLA</name>
<keyword evidence="4" id="KW-0333">Golgi apparatus</keyword>
<evidence type="ECO:0000256" key="4">
    <source>
        <dbReference type="ARBA" id="ARBA00023034"/>
    </source>
</evidence>
<dbReference type="OrthoDB" id="1750061at2759"/>
<comment type="subcellular location">
    <subcellularLocation>
        <location evidence="1">Golgi apparatus membrane</location>
        <topology evidence="1">Single-pass membrane protein</topology>
    </subcellularLocation>
</comment>
<feature type="coiled-coil region" evidence="7">
    <location>
        <begin position="7"/>
        <end position="62"/>
    </location>
</feature>
<keyword evidence="5 7" id="KW-0175">Coiled coil</keyword>
<evidence type="ECO:0000313" key="8">
    <source>
        <dbReference type="EMBL" id="KAJ8528268.1"/>
    </source>
</evidence>
<dbReference type="EMBL" id="JAJAGQ010000023">
    <property type="protein sequence ID" value="KAJ8528268.1"/>
    <property type="molecule type" value="Genomic_DNA"/>
</dbReference>
<proteinExistence type="predicted"/>